<evidence type="ECO:0000256" key="7">
    <source>
        <dbReference type="ARBA" id="ARBA00023136"/>
    </source>
</evidence>
<comment type="similarity">
    <text evidence="1">Belongs to the SEC61-beta family.</text>
</comment>
<feature type="region of interest" description="Disordered" evidence="9">
    <location>
        <begin position="1"/>
        <end position="23"/>
    </location>
</feature>
<accession>A0A8X7S7T9</accession>
<evidence type="ECO:0000256" key="8">
    <source>
        <dbReference type="ARBA" id="ARBA00037847"/>
    </source>
</evidence>
<keyword evidence="6" id="KW-0811">Translocation</keyword>
<keyword evidence="2" id="KW-0813">Transport</keyword>
<dbReference type="Pfam" id="PF03911">
    <property type="entry name" value="Sec61_beta"/>
    <property type="match status" value="1"/>
</dbReference>
<evidence type="ECO:0000256" key="3">
    <source>
        <dbReference type="ARBA" id="ARBA00022692"/>
    </source>
</evidence>
<reference evidence="11 12" key="1">
    <citation type="submission" date="2020-02" db="EMBL/GenBank/DDBJ databases">
        <authorList>
            <person name="Ma Q."/>
            <person name="Huang Y."/>
            <person name="Song X."/>
            <person name="Pei D."/>
        </authorList>
    </citation>
    <scope>NUCLEOTIDE SEQUENCE [LARGE SCALE GENOMIC DNA]</scope>
    <source>
        <strain evidence="11">Sxm20200214</strain>
        <tissue evidence="11">Leaf</tissue>
    </source>
</reference>
<evidence type="ECO:0000256" key="5">
    <source>
        <dbReference type="ARBA" id="ARBA00022989"/>
    </source>
</evidence>
<comment type="subcellular location">
    <subcellularLocation>
        <location evidence="8">Endomembrane system</location>
        <topology evidence="8">Single-pass membrane protein</topology>
    </subcellularLocation>
</comment>
<keyword evidence="4" id="KW-0653">Protein transport</keyword>
<evidence type="ECO:0000256" key="6">
    <source>
        <dbReference type="ARBA" id="ARBA00023010"/>
    </source>
</evidence>
<evidence type="ECO:0000256" key="10">
    <source>
        <dbReference type="SAM" id="Phobius"/>
    </source>
</evidence>
<proteinExistence type="inferred from homology"/>
<name>A0A8X7S7T9_BRACI</name>
<dbReference type="GO" id="GO:0015031">
    <property type="term" value="P:protein transport"/>
    <property type="evidence" value="ECO:0007669"/>
    <property type="project" value="UniProtKB-KW"/>
</dbReference>
<evidence type="ECO:0000313" key="11">
    <source>
        <dbReference type="EMBL" id="KAG2301372.1"/>
    </source>
</evidence>
<evidence type="ECO:0000256" key="9">
    <source>
        <dbReference type="SAM" id="MobiDB-lite"/>
    </source>
</evidence>
<comment type="caution">
    <text evidence="11">The sequence shown here is derived from an EMBL/GenBank/DDBJ whole genome shotgun (WGS) entry which is preliminary data.</text>
</comment>
<keyword evidence="7 10" id="KW-0472">Membrane</keyword>
<dbReference type="Proteomes" id="UP000886595">
    <property type="component" value="Unassembled WGS sequence"/>
</dbReference>
<feature type="compositionally biased region" description="Gly residues" evidence="9">
    <location>
        <begin position="1"/>
        <end position="20"/>
    </location>
</feature>
<dbReference type="EMBL" id="JAAMPC010000007">
    <property type="protein sequence ID" value="KAG2301372.1"/>
    <property type="molecule type" value="Genomic_DNA"/>
</dbReference>
<dbReference type="AlphaFoldDB" id="A0A8X7S7T9"/>
<organism evidence="11 12">
    <name type="scientific">Brassica carinata</name>
    <name type="common">Ethiopian mustard</name>
    <name type="synonym">Abyssinian cabbage</name>
    <dbReference type="NCBI Taxonomy" id="52824"/>
    <lineage>
        <taxon>Eukaryota</taxon>
        <taxon>Viridiplantae</taxon>
        <taxon>Streptophyta</taxon>
        <taxon>Embryophyta</taxon>
        <taxon>Tracheophyta</taxon>
        <taxon>Spermatophyta</taxon>
        <taxon>Magnoliopsida</taxon>
        <taxon>eudicotyledons</taxon>
        <taxon>Gunneridae</taxon>
        <taxon>Pentapetalae</taxon>
        <taxon>rosids</taxon>
        <taxon>malvids</taxon>
        <taxon>Brassicales</taxon>
        <taxon>Brassicaceae</taxon>
        <taxon>Brassiceae</taxon>
        <taxon>Brassica</taxon>
    </lineage>
</organism>
<evidence type="ECO:0000313" key="12">
    <source>
        <dbReference type="Proteomes" id="UP000886595"/>
    </source>
</evidence>
<dbReference type="GO" id="GO:0012505">
    <property type="term" value="C:endomembrane system"/>
    <property type="evidence" value="ECO:0007669"/>
    <property type="project" value="UniProtKB-SubCell"/>
</dbReference>
<feature type="transmembrane region" description="Helical" evidence="10">
    <location>
        <begin position="90"/>
        <end position="109"/>
    </location>
</feature>
<keyword evidence="12" id="KW-1185">Reference proteome</keyword>
<evidence type="ECO:0000256" key="1">
    <source>
        <dbReference type="ARBA" id="ARBA00006103"/>
    </source>
</evidence>
<protein>
    <submittedName>
        <fullName evidence="11">Uncharacterized protein</fullName>
    </submittedName>
</protein>
<sequence length="114" mass="12155">MGLRRLGGGGGVPSSGGSVAGSGSSNMLRFNTSEIPGLKISPTVVLIMSINLFHRRCHNLFTSLANSTFTNPVPKHRYVSGSLLPYVDSVVALSFFALVFSCFFCVVLVKELTD</sequence>
<evidence type="ECO:0000256" key="4">
    <source>
        <dbReference type="ARBA" id="ARBA00022927"/>
    </source>
</evidence>
<keyword evidence="5 10" id="KW-1133">Transmembrane helix</keyword>
<keyword evidence="3 10" id="KW-0812">Transmembrane</keyword>
<gene>
    <name evidence="11" type="ORF">Bca52824_030023</name>
</gene>
<evidence type="ECO:0000256" key="2">
    <source>
        <dbReference type="ARBA" id="ARBA00022448"/>
    </source>
</evidence>
<dbReference type="InterPro" id="IPR016482">
    <property type="entry name" value="SecG/Sec61-beta/Sbh"/>
</dbReference>